<proteinExistence type="predicted"/>
<feature type="compositionally biased region" description="Basic and acidic residues" evidence="1">
    <location>
        <begin position="1"/>
        <end position="91"/>
    </location>
</feature>
<protein>
    <submittedName>
        <fullName evidence="2">Uncharacterized protein</fullName>
    </submittedName>
</protein>
<evidence type="ECO:0000313" key="2">
    <source>
        <dbReference type="EMBL" id="CAK9081383.1"/>
    </source>
</evidence>
<dbReference type="EMBL" id="CAXAMM010038840">
    <property type="protein sequence ID" value="CAK9081383.1"/>
    <property type="molecule type" value="Genomic_DNA"/>
</dbReference>
<comment type="caution">
    <text evidence="2">The sequence shown here is derived from an EMBL/GenBank/DDBJ whole genome shotgun (WGS) entry which is preliminary data.</text>
</comment>
<evidence type="ECO:0000256" key="1">
    <source>
        <dbReference type="SAM" id="MobiDB-lite"/>
    </source>
</evidence>
<reference evidence="2 3" key="1">
    <citation type="submission" date="2024-02" db="EMBL/GenBank/DDBJ databases">
        <authorList>
            <person name="Chen Y."/>
            <person name="Shah S."/>
            <person name="Dougan E. K."/>
            <person name="Thang M."/>
            <person name="Chan C."/>
        </authorList>
    </citation>
    <scope>NUCLEOTIDE SEQUENCE [LARGE SCALE GENOMIC DNA]</scope>
</reference>
<sequence length="174" mass="21080">MDRRDRDRDRYRDSFRSDRRDSRDRRRDSRERRRDSRERRERDRSPRRSPRREERSWKEERRDRRDDDREKDREKDRDKDDRDAEKPEEARSAGGGSVAGAKIHEEVIGGRTKYRARLPCGSLVIQGPLRALRETSEQDLVKMEAAWVSDGLQGVQKLQPELFRIREPRVPNRR</sequence>
<evidence type="ECO:0000313" key="3">
    <source>
        <dbReference type="Proteomes" id="UP001642464"/>
    </source>
</evidence>
<name>A0ABP0Q1C8_9DINO</name>
<gene>
    <name evidence="2" type="ORF">SCF082_LOCUS38744</name>
</gene>
<keyword evidence="3" id="KW-1185">Reference proteome</keyword>
<dbReference type="Proteomes" id="UP001642464">
    <property type="component" value="Unassembled WGS sequence"/>
</dbReference>
<feature type="region of interest" description="Disordered" evidence="1">
    <location>
        <begin position="1"/>
        <end position="104"/>
    </location>
</feature>
<organism evidence="2 3">
    <name type="scientific">Durusdinium trenchii</name>
    <dbReference type="NCBI Taxonomy" id="1381693"/>
    <lineage>
        <taxon>Eukaryota</taxon>
        <taxon>Sar</taxon>
        <taxon>Alveolata</taxon>
        <taxon>Dinophyceae</taxon>
        <taxon>Suessiales</taxon>
        <taxon>Symbiodiniaceae</taxon>
        <taxon>Durusdinium</taxon>
    </lineage>
</organism>
<accession>A0ABP0Q1C8</accession>